<keyword evidence="1" id="KW-0812">Transmembrane</keyword>
<organism evidence="2 3">
    <name type="scientific">Xenopus laevis</name>
    <name type="common">African clawed frog</name>
    <dbReference type="NCBI Taxonomy" id="8355"/>
    <lineage>
        <taxon>Eukaryota</taxon>
        <taxon>Metazoa</taxon>
        <taxon>Chordata</taxon>
        <taxon>Craniata</taxon>
        <taxon>Vertebrata</taxon>
        <taxon>Euteleostomi</taxon>
        <taxon>Amphibia</taxon>
        <taxon>Batrachia</taxon>
        <taxon>Anura</taxon>
        <taxon>Pipoidea</taxon>
        <taxon>Pipidae</taxon>
        <taxon>Xenopodinae</taxon>
        <taxon>Xenopus</taxon>
        <taxon>Xenopus</taxon>
    </lineage>
</organism>
<protein>
    <submittedName>
        <fullName evidence="2">Uncharacterized protein</fullName>
    </submittedName>
</protein>
<keyword evidence="1" id="KW-0472">Membrane</keyword>
<dbReference type="EMBL" id="CM004473">
    <property type="protein sequence ID" value="OCT81691.1"/>
    <property type="molecule type" value="Genomic_DNA"/>
</dbReference>
<keyword evidence="1" id="KW-1133">Transmembrane helix</keyword>
<gene>
    <name evidence="2" type="ORF">XELAEV_18024199mg</name>
</gene>
<reference evidence="3" key="1">
    <citation type="journal article" date="2016" name="Nature">
        <title>Genome evolution in the allotetraploid frog Xenopus laevis.</title>
        <authorList>
            <person name="Session A.M."/>
            <person name="Uno Y."/>
            <person name="Kwon T."/>
            <person name="Chapman J.A."/>
            <person name="Toyoda A."/>
            <person name="Takahashi S."/>
            <person name="Fukui A."/>
            <person name="Hikosaka A."/>
            <person name="Suzuki A."/>
            <person name="Kondo M."/>
            <person name="van Heeringen S.J."/>
            <person name="Quigley I."/>
            <person name="Heinz S."/>
            <person name="Ogino H."/>
            <person name="Ochi H."/>
            <person name="Hellsten U."/>
            <person name="Lyons J.B."/>
            <person name="Simakov O."/>
            <person name="Putnam N."/>
            <person name="Stites J."/>
            <person name="Kuroki Y."/>
            <person name="Tanaka T."/>
            <person name="Michiue T."/>
            <person name="Watanabe M."/>
            <person name="Bogdanovic O."/>
            <person name="Lister R."/>
            <person name="Georgiou G."/>
            <person name="Paranjpe S.S."/>
            <person name="van Kruijsbergen I."/>
            <person name="Shu S."/>
            <person name="Carlson J."/>
            <person name="Kinoshita T."/>
            <person name="Ohta Y."/>
            <person name="Mawaribuchi S."/>
            <person name="Jenkins J."/>
            <person name="Grimwood J."/>
            <person name="Schmutz J."/>
            <person name="Mitros T."/>
            <person name="Mozaffari S.V."/>
            <person name="Suzuki Y."/>
            <person name="Haramoto Y."/>
            <person name="Yamamoto T.S."/>
            <person name="Takagi C."/>
            <person name="Heald R."/>
            <person name="Miller K."/>
            <person name="Haudenschild C."/>
            <person name="Kitzman J."/>
            <person name="Nakayama T."/>
            <person name="Izutsu Y."/>
            <person name="Robert J."/>
            <person name="Fortriede J."/>
            <person name="Burns K."/>
            <person name="Lotay V."/>
            <person name="Karimi K."/>
            <person name="Yasuoka Y."/>
            <person name="Dichmann D.S."/>
            <person name="Flajnik M.F."/>
            <person name="Houston D.W."/>
            <person name="Shendure J."/>
            <person name="DuPasquier L."/>
            <person name="Vize P.D."/>
            <person name="Zorn A.M."/>
            <person name="Ito M."/>
            <person name="Marcotte E.M."/>
            <person name="Wallingford J.B."/>
            <person name="Ito Y."/>
            <person name="Asashima M."/>
            <person name="Ueno N."/>
            <person name="Matsuda Y."/>
            <person name="Veenstra G.J."/>
            <person name="Fujiyama A."/>
            <person name="Harland R.M."/>
            <person name="Taira M."/>
            <person name="Rokhsar D.S."/>
        </authorList>
    </citation>
    <scope>NUCLEOTIDE SEQUENCE [LARGE SCALE GENOMIC DNA]</scope>
    <source>
        <strain evidence="3">J</strain>
    </source>
</reference>
<dbReference type="Proteomes" id="UP000694892">
    <property type="component" value="Chromosome 4S"/>
</dbReference>
<name>A0A974HL57_XENLA</name>
<proteinExistence type="predicted"/>
<sequence>MEGCGGCSFTLILCAVIFSLFLITIMYFWDKGNEGICYLKGTFTLDHILHLISPVRKTLFANHLYYFKCSVLKLQS</sequence>
<accession>A0A974HL57</accession>
<evidence type="ECO:0000313" key="3">
    <source>
        <dbReference type="Proteomes" id="UP000694892"/>
    </source>
</evidence>
<evidence type="ECO:0000313" key="2">
    <source>
        <dbReference type="EMBL" id="OCT81691.1"/>
    </source>
</evidence>
<evidence type="ECO:0000256" key="1">
    <source>
        <dbReference type="SAM" id="Phobius"/>
    </source>
</evidence>
<dbReference type="AlphaFoldDB" id="A0A974HL57"/>
<feature type="transmembrane region" description="Helical" evidence="1">
    <location>
        <begin position="7"/>
        <end position="29"/>
    </location>
</feature>